<dbReference type="EMBL" id="VUMX01000011">
    <property type="protein sequence ID" value="MST87044.1"/>
    <property type="molecule type" value="Genomic_DNA"/>
</dbReference>
<dbReference type="OrthoDB" id="9767875at2"/>
<comment type="caution">
    <text evidence="1">The sequence shown here is derived from an EMBL/GenBank/DDBJ whole genome shotgun (WGS) entry which is preliminary data.</text>
</comment>
<organism evidence="1 2">
    <name type="scientific">Lactobacillus porci</name>
    <dbReference type="NCBI Taxonomy" id="2012477"/>
    <lineage>
        <taxon>Bacteria</taxon>
        <taxon>Bacillati</taxon>
        <taxon>Bacillota</taxon>
        <taxon>Bacilli</taxon>
        <taxon>Lactobacillales</taxon>
        <taxon>Lactobacillaceae</taxon>
        <taxon>Lactobacillus</taxon>
    </lineage>
</organism>
<protein>
    <submittedName>
        <fullName evidence="1">Accessory Sec system protein Asp1</fullName>
    </submittedName>
</protein>
<evidence type="ECO:0000313" key="1">
    <source>
        <dbReference type="EMBL" id="MST87044.1"/>
    </source>
</evidence>
<evidence type="ECO:0000313" key="2">
    <source>
        <dbReference type="Proteomes" id="UP000438120"/>
    </source>
</evidence>
<reference evidence="1 2" key="1">
    <citation type="submission" date="2019-08" db="EMBL/GenBank/DDBJ databases">
        <title>In-depth cultivation of the pig gut microbiome towards novel bacterial diversity and tailored functional studies.</title>
        <authorList>
            <person name="Wylensek D."/>
            <person name="Hitch T.C.A."/>
            <person name="Clavel T."/>
        </authorList>
    </citation>
    <scope>NUCLEOTIDE SEQUENCE [LARGE SCALE GENOMIC DNA]</scope>
    <source>
        <strain evidence="1 2">Bifido-178-WT-2B</strain>
    </source>
</reference>
<dbReference type="InterPro" id="IPR022372">
    <property type="entry name" value="Accessory_SS_Asp1"/>
</dbReference>
<dbReference type="AlphaFoldDB" id="A0A6A8ME40"/>
<dbReference type="Proteomes" id="UP000438120">
    <property type="component" value="Unassembled WGS sequence"/>
</dbReference>
<proteinExistence type="predicted"/>
<dbReference type="Pfam" id="PF16993">
    <property type="entry name" value="Asp1"/>
    <property type="match status" value="1"/>
</dbReference>
<sequence>MYYFVPSWYRRSRTWLSYGQIWFLNNGLIHFAFDDSINQIRMFKDEGKPVKILTLGYFPSIGNFLFRHNILDAESDNIFDQMQGIPEDQVIRNVNYLDFNWPRDCAFVYNGFNILVYREDELYARIRMGVTGNLIQIEFVRLGYKYRTMFFDWRGFLSSILNYDAEGRFQDRVFLNPEGEEVFRSNKDDTITILPAGQANFKQTRYDSMNEMIGEHLDRYLAKNLQPKDTFVIAASRRHDQFLLDRLKGRDCHKVISYYGHRTKFDDPHVFETARQADMVIADSNYISNLMKQNGVKHVLQLPPLDTNLSMGESDRERLLKVMFMVGGLPKEILTEAIHQMFDVMESNKLVEINFTDYAGFDQFSMVKGLIEAELKKRDQTSYQYYFLRSSQSLPEGLETATGSEEDEEEKKRVRRINYVTIHSDNDLIKLLKPIRLIVDLSTRPEIFLQVVGISTGIPQINRVESAYVDNGKNGLQIGQVTELAGAMRYYLDGLNNWNRAKMYSVNKINNYTGEKIVKELEEAVRGTE</sequence>
<keyword evidence="2" id="KW-1185">Reference proteome</keyword>
<dbReference type="NCBIfam" id="TIGR03713">
    <property type="entry name" value="acc_sec_asp1"/>
    <property type="match status" value="1"/>
</dbReference>
<name>A0A6A8ME40_9LACO</name>
<dbReference type="RefSeq" id="WP_154548421.1">
    <property type="nucleotide sequence ID" value="NZ_VUMX01000011.1"/>
</dbReference>
<accession>A0A6A8ME40</accession>
<gene>
    <name evidence="1" type="primary">asp1</name>
    <name evidence="1" type="ORF">FYJ62_05180</name>
</gene>
<dbReference type="GO" id="GO:0015031">
    <property type="term" value="P:protein transport"/>
    <property type="evidence" value="ECO:0007669"/>
    <property type="project" value="InterPro"/>
</dbReference>